<organism evidence="2 3">
    <name type="scientific">Cyphomyrmex costatus</name>
    <dbReference type="NCBI Taxonomy" id="456900"/>
    <lineage>
        <taxon>Eukaryota</taxon>
        <taxon>Metazoa</taxon>
        <taxon>Ecdysozoa</taxon>
        <taxon>Arthropoda</taxon>
        <taxon>Hexapoda</taxon>
        <taxon>Insecta</taxon>
        <taxon>Pterygota</taxon>
        <taxon>Neoptera</taxon>
        <taxon>Endopterygota</taxon>
        <taxon>Hymenoptera</taxon>
        <taxon>Apocrita</taxon>
        <taxon>Aculeata</taxon>
        <taxon>Formicoidea</taxon>
        <taxon>Formicidae</taxon>
        <taxon>Myrmicinae</taxon>
        <taxon>Cyphomyrmex</taxon>
    </lineage>
</organism>
<accession>A0A195C967</accession>
<dbReference type="AlphaFoldDB" id="A0A195C967"/>
<evidence type="ECO:0000313" key="3">
    <source>
        <dbReference type="Proteomes" id="UP000078542"/>
    </source>
</evidence>
<name>A0A195C967_9HYME</name>
<dbReference type="EMBL" id="KQ978143">
    <property type="protein sequence ID" value="KYM96716.1"/>
    <property type="molecule type" value="Genomic_DNA"/>
</dbReference>
<dbReference type="Proteomes" id="UP000078542">
    <property type="component" value="Unassembled WGS sequence"/>
</dbReference>
<protein>
    <submittedName>
        <fullName evidence="2">Uncharacterized protein</fullName>
    </submittedName>
</protein>
<reference evidence="2 3" key="1">
    <citation type="submission" date="2016-03" db="EMBL/GenBank/DDBJ databases">
        <title>Cyphomyrmex costatus WGS genome.</title>
        <authorList>
            <person name="Nygaard S."/>
            <person name="Hu H."/>
            <person name="Boomsma J."/>
            <person name="Zhang G."/>
        </authorList>
    </citation>
    <scope>NUCLEOTIDE SEQUENCE [LARGE SCALE GENOMIC DNA]</scope>
    <source>
        <strain evidence="2">MS0001</strain>
        <tissue evidence="2">Whole body</tissue>
    </source>
</reference>
<gene>
    <name evidence="2" type="ORF">ALC62_12508</name>
</gene>
<keyword evidence="1" id="KW-1133">Transmembrane helix</keyword>
<keyword evidence="1" id="KW-0812">Transmembrane</keyword>
<keyword evidence="3" id="KW-1185">Reference proteome</keyword>
<feature type="transmembrane region" description="Helical" evidence="1">
    <location>
        <begin position="56"/>
        <end position="74"/>
    </location>
</feature>
<evidence type="ECO:0000313" key="2">
    <source>
        <dbReference type="EMBL" id="KYM96716.1"/>
    </source>
</evidence>
<evidence type="ECO:0000256" key="1">
    <source>
        <dbReference type="SAM" id="Phobius"/>
    </source>
</evidence>
<proteinExistence type="predicted"/>
<keyword evidence="1" id="KW-0472">Membrane</keyword>
<sequence>MRHPATVAATDRPSVEEWSNGLAALRVTEERDVLPLRAPLVPLRQVRSGVNAPGSHPAIACVSLVWILCAFLHFRFSFLPLLARLCFVLRATRCIRVKGSFYTRGMEA</sequence>